<dbReference type="AlphaFoldDB" id="A0A1E8BKU6"/>
<accession>A0A1E8BKU6</accession>
<proteinExistence type="predicted"/>
<gene>
    <name evidence="1" type="ORF">BWGOE11_37200</name>
</gene>
<dbReference type="EMBL" id="LXLX01000045">
    <property type="protein sequence ID" value="OFD90007.1"/>
    <property type="molecule type" value="Genomic_DNA"/>
</dbReference>
<reference evidence="1 2" key="1">
    <citation type="submission" date="2016-05" db="EMBL/GenBank/DDBJ databases">
        <title>Bacillus thuringiensis and Bacillus weihenstephanensis as novel biocontrol agents of wilt causing Verticillium species.</title>
        <authorList>
            <person name="Hollensteiner J."/>
            <person name="Wemheuer F."/>
            <person name="Harting R."/>
            <person name="Kolarzyk A."/>
            <person name="Diaz-Valerio S."/>
            <person name="Poehlein A."/>
            <person name="Brzuszkiewicz E."/>
            <person name="Nesemann K."/>
            <person name="Braus-Stromeyer S."/>
            <person name="Braus G."/>
            <person name="Daniel R."/>
            <person name="Liesegang H."/>
        </authorList>
    </citation>
    <scope>NUCLEOTIDE SEQUENCE [LARGE SCALE GENOMIC DNA]</scope>
    <source>
        <strain evidence="1 2">GOE11</strain>
    </source>
</reference>
<name>A0A1E8BKU6_BACMY</name>
<protein>
    <submittedName>
        <fullName evidence="1">Uncharacterized protein</fullName>
    </submittedName>
</protein>
<sequence length="107" mass="12673">MAKRKDIHFRIEEKLLARFESALHYESLNKTDVLTHAIQQFCIKVECEKMNDVKRQYNVSNHLQTRIDTHTYFEEKRVNVDEVVIEHLQLQGEEKILEVGCAIKCTL</sequence>
<evidence type="ECO:0000313" key="2">
    <source>
        <dbReference type="Proteomes" id="UP000175835"/>
    </source>
</evidence>
<organism evidence="1 2">
    <name type="scientific">Bacillus mycoides</name>
    <dbReference type="NCBI Taxonomy" id="1405"/>
    <lineage>
        <taxon>Bacteria</taxon>
        <taxon>Bacillati</taxon>
        <taxon>Bacillota</taxon>
        <taxon>Bacilli</taxon>
        <taxon>Bacillales</taxon>
        <taxon>Bacillaceae</taxon>
        <taxon>Bacillus</taxon>
        <taxon>Bacillus cereus group</taxon>
    </lineage>
</organism>
<evidence type="ECO:0000313" key="1">
    <source>
        <dbReference type="EMBL" id="OFD90007.1"/>
    </source>
</evidence>
<dbReference type="Proteomes" id="UP000175835">
    <property type="component" value="Unassembled WGS sequence"/>
</dbReference>
<dbReference type="PATRIC" id="fig|86662.28.peg.3848"/>
<comment type="caution">
    <text evidence="1">The sequence shown here is derived from an EMBL/GenBank/DDBJ whole genome shotgun (WGS) entry which is preliminary data.</text>
</comment>